<gene>
    <name evidence="2" type="ORF">CUJ83_06810</name>
</gene>
<keyword evidence="1" id="KW-0812">Transmembrane</keyword>
<keyword evidence="1" id="KW-0472">Membrane</keyword>
<dbReference type="AlphaFoldDB" id="A0AAP2RBZ0"/>
<keyword evidence="3" id="KW-1185">Reference proteome</keyword>
<dbReference type="Proteomes" id="UP001320159">
    <property type="component" value="Unassembled WGS sequence"/>
</dbReference>
<dbReference type="EMBL" id="PGCK01000004">
    <property type="protein sequence ID" value="MCD1294709.1"/>
    <property type="molecule type" value="Genomic_DNA"/>
</dbReference>
<evidence type="ECO:0000313" key="2">
    <source>
        <dbReference type="EMBL" id="MCD1294709.1"/>
    </source>
</evidence>
<feature type="transmembrane region" description="Helical" evidence="1">
    <location>
        <begin position="6"/>
        <end position="35"/>
    </location>
</feature>
<evidence type="ECO:0000313" key="3">
    <source>
        <dbReference type="Proteomes" id="UP001320159"/>
    </source>
</evidence>
<reference evidence="2 3" key="1">
    <citation type="submission" date="2017-11" db="EMBL/GenBank/DDBJ databases">
        <title>Isolation and Characterization of Family Methanocellaceae Species from Potential Methane Hydrate Area Offshore Southwestern Taiwan.</title>
        <authorList>
            <person name="Zhang W.-L."/>
            <person name="Chen W.-C."/>
            <person name="Lai M.-C."/>
            <person name="Chen S.-C."/>
        </authorList>
    </citation>
    <scope>NUCLEOTIDE SEQUENCE [LARGE SCALE GENOMIC DNA]</scope>
    <source>
        <strain evidence="2 3">CWC-04</strain>
    </source>
</reference>
<proteinExistence type="predicted"/>
<dbReference type="RefSeq" id="WP_230741542.1">
    <property type="nucleotide sequence ID" value="NZ_PGCK01000004.1"/>
</dbReference>
<keyword evidence="1" id="KW-1133">Transmembrane helix</keyword>
<accession>A0AAP2RBZ0</accession>
<protein>
    <submittedName>
        <fullName evidence="2">Uncharacterized protein</fullName>
    </submittedName>
</protein>
<sequence>MFESTYVIYLILLILSGVAFIIGLSCTAYAVFLFVKEREKKALGIPMWIPVLLAGLAMTLIIPGILIFLLGAMSYIEVVSTPTCYAPAVDPMLENATMMAGTVVAARGQLLEKLHEEGKVPESIYNKIKKI</sequence>
<name>A0AAP2RBZ0_9EURY</name>
<organism evidence="2 3">
    <name type="scientific">Methanooceanicella nereidis</name>
    <dbReference type="NCBI Taxonomy" id="2052831"/>
    <lineage>
        <taxon>Archaea</taxon>
        <taxon>Methanobacteriati</taxon>
        <taxon>Methanobacteriota</taxon>
        <taxon>Stenosarchaea group</taxon>
        <taxon>Methanomicrobia</taxon>
        <taxon>Methanocellales</taxon>
        <taxon>Methanocellaceae</taxon>
        <taxon>Methanooceanicella</taxon>
    </lineage>
</organism>
<feature type="transmembrane region" description="Helical" evidence="1">
    <location>
        <begin position="47"/>
        <end position="76"/>
    </location>
</feature>
<evidence type="ECO:0000256" key="1">
    <source>
        <dbReference type="SAM" id="Phobius"/>
    </source>
</evidence>
<comment type="caution">
    <text evidence="2">The sequence shown here is derived from an EMBL/GenBank/DDBJ whole genome shotgun (WGS) entry which is preliminary data.</text>
</comment>